<dbReference type="InterPro" id="IPR006132">
    <property type="entry name" value="Asp/Orn_carbamoyltranf_P-bd"/>
</dbReference>
<dbReference type="GO" id="GO:0004585">
    <property type="term" value="F:ornithine carbamoyltransferase activity"/>
    <property type="evidence" value="ECO:0007669"/>
    <property type="project" value="TreeGrafter"/>
</dbReference>
<protein>
    <submittedName>
        <fullName evidence="5">N-acetylornithine carbamoyltransferase</fullName>
    </submittedName>
</protein>
<dbReference type="GO" id="GO:0016597">
    <property type="term" value="F:amino acid binding"/>
    <property type="evidence" value="ECO:0007669"/>
    <property type="project" value="InterPro"/>
</dbReference>
<comment type="similarity">
    <text evidence="2">Belongs to the aspartate/ornithine carbamoyltransferase superfamily.</text>
</comment>
<dbReference type="STRING" id="633813.SAMN04488087_0175"/>
<evidence type="ECO:0000256" key="1">
    <source>
        <dbReference type="ARBA" id="ARBA00022679"/>
    </source>
</evidence>
<dbReference type="PANTHER" id="PTHR45753:SF3">
    <property type="entry name" value="ORNITHINE TRANSCARBAMYLASE, MITOCHONDRIAL"/>
    <property type="match status" value="1"/>
</dbReference>
<dbReference type="InterPro" id="IPR036901">
    <property type="entry name" value="Asp/Orn_carbamoylTrfase_sf"/>
</dbReference>
<dbReference type="GO" id="GO:0042450">
    <property type="term" value="P:L-arginine biosynthetic process via ornithine"/>
    <property type="evidence" value="ECO:0007669"/>
    <property type="project" value="TreeGrafter"/>
</dbReference>
<dbReference type="AlphaFoldDB" id="A0A1M6PGG4"/>
<feature type="domain" description="Aspartate/ornithine carbamoyltransferase Asp/Orn-binding" evidence="3">
    <location>
        <begin position="195"/>
        <end position="338"/>
    </location>
</feature>
<evidence type="ECO:0000259" key="3">
    <source>
        <dbReference type="Pfam" id="PF00185"/>
    </source>
</evidence>
<evidence type="ECO:0000313" key="5">
    <source>
        <dbReference type="EMBL" id="SHK07039.1"/>
    </source>
</evidence>
<sequence>MDELPPPRHLLDWQYLSDDIWQRCLTRTLEHYHQGKQAWSQVARHRSLGLLFFNPSLRTRTSMELAAVQLGAHATTLVIGQGTWQLEWRDGVVMDGAAAEHIREAIGVLSQYYDALGVRIFASQTDYEQDREERLLNAIARAATVPVINLESAFYHPCQALADAATILDHLDGSVQRRRFVLSWAYHPRALPMAVPNSALLMAARLGMEVVVAHPPGFELDEGVLARAQADAAARGGRVTVVHDQAEAFDGAAIVYAKSWGSRLYYTSPEEEAALRQQYRHWRVTPELMARTRQAAFMHCLPVRRNVVVDDAVLDSPQAIHLKQAAFRLYAQKAILEYVWHLPPFDS</sequence>
<dbReference type="PANTHER" id="PTHR45753">
    <property type="entry name" value="ORNITHINE CARBAMOYLTRANSFERASE, MITOCHONDRIAL"/>
    <property type="match status" value="1"/>
</dbReference>
<dbReference type="OrthoDB" id="9802587at2"/>
<evidence type="ECO:0000256" key="2">
    <source>
        <dbReference type="RuleBase" id="RU003634"/>
    </source>
</evidence>
<dbReference type="Proteomes" id="UP000185812">
    <property type="component" value="Unassembled WGS sequence"/>
</dbReference>
<dbReference type="SUPFAM" id="SSF53671">
    <property type="entry name" value="Aspartate/ornithine carbamoyltransferase"/>
    <property type="match status" value="1"/>
</dbReference>
<dbReference type="Pfam" id="PF00185">
    <property type="entry name" value="OTCace"/>
    <property type="match status" value="1"/>
</dbReference>
<dbReference type="InterPro" id="IPR006130">
    <property type="entry name" value="Asp/Orn_carbamoylTrfase"/>
</dbReference>
<dbReference type="Pfam" id="PF02729">
    <property type="entry name" value="OTCace_N"/>
    <property type="match status" value="1"/>
</dbReference>
<dbReference type="InterPro" id="IPR006131">
    <property type="entry name" value="Asp_carbamoyltransf_Asp/Orn-bd"/>
</dbReference>
<gene>
    <name evidence="5" type="ORF">SAMN04488087_0175</name>
</gene>
<dbReference type="PRINTS" id="PR00100">
    <property type="entry name" value="AOTCASE"/>
</dbReference>
<dbReference type="Gene3D" id="3.40.50.1370">
    <property type="entry name" value="Aspartate/ornithine carbamoyltransferase"/>
    <property type="match status" value="2"/>
</dbReference>
<dbReference type="NCBIfam" id="NF003384">
    <property type="entry name" value="PRK04523.1"/>
    <property type="match status" value="1"/>
</dbReference>
<reference evidence="6" key="1">
    <citation type="submission" date="2016-11" db="EMBL/GenBank/DDBJ databases">
        <authorList>
            <person name="Varghese N."/>
            <person name="Submissions S."/>
        </authorList>
    </citation>
    <scope>NUCLEOTIDE SEQUENCE [LARGE SCALE GENOMIC DNA]</scope>
    <source>
        <strain evidence="6">DSM 22212</strain>
    </source>
</reference>
<dbReference type="GO" id="GO:0019240">
    <property type="term" value="P:citrulline biosynthetic process"/>
    <property type="evidence" value="ECO:0007669"/>
    <property type="project" value="TreeGrafter"/>
</dbReference>
<evidence type="ECO:0000313" key="6">
    <source>
        <dbReference type="Proteomes" id="UP000185812"/>
    </source>
</evidence>
<accession>A0A1M6PGG4</accession>
<proteinExistence type="inferred from homology"/>
<name>A0A1M6PGG4_9BACT</name>
<dbReference type="RefSeq" id="WP_072713996.1">
    <property type="nucleotide sequence ID" value="NZ_FRAU01000001.1"/>
</dbReference>
<dbReference type="EMBL" id="FRAU01000001">
    <property type="protein sequence ID" value="SHK07039.1"/>
    <property type="molecule type" value="Genomic_DNA"/>
</dbReference>
<evidence type="ECO:0000259" key="4">
    <source>
        <dbReference type="Pfam" id="PF02729"/>
    </source>
</evidence>
<keyword evidence="1 2" id="KW-0808">Transferase</keyword>
<feature type="domain" description="Aspartate/ornithine carbamoyltransferase carbamoyl-P binding" evidence="4">
    <location>
        <begin position="8"/>
        <end position="167"/>
    </location>
</feature>
<keyword evidence="6" id="KW-1185">Reference proteome</keyword>
<organism evidence="5 6">
    <name type="scientific">Rhodothermus profundi</name>
    <dbReference type="NCBI Taxonomy" id="633813"/>
    <lineage>
        <taxon>Bacteria</taxon>
        <taxon>Pseudomonadati</taxon>
        <taxon>Rhodothermota</taxon>
        <taxon>Rhodothermia</taxon>
        <taxon>Rhodothermales</taxon>
        <taxon>Rhodothermaceae</taxon>
        <taxon>Rhodothermus</taxon>
    </lineage>
</organism>
<dbReference type="PRINTS" id="PR00101">
    <property type="entry name" value="ATCASE"/>
</dbReference>